<name>A0ACB9AUP8_9ASTR</name>
<protein>
    <submittedName>
        <fullName evidence="1">Uncharacterized protein</fullName>
    </submittedName>
</protein>
<accession>A0ACB9AUP8</accession>
<evidence type="ECO:0000313" key="1">
    <source>
        <dbReference type="EMBL" id="KAI3713661.1"/>
    </source>
</evidence>
<keyword evidence="2" id="KW-1185">Reference proteome</keyword>
<reference evidence="2" key="1">
    <citation type="journal article" date="2022" name="Mol. Ecol. Resour.">
        <title>The genomes of chicory, endive, great burdock and yacon provide insights into Asteraceae palaeo-polyploidization history and plant inulin production.</title>
        <authorList>
            <person name="Fan W."/>
            <person name="Wang S."/>
            <person name="Wang H."/>
            <person name="Wang A."/>
            <person name="Jiang F."/>
            <person name="Liu H."/>
            <person name="Zhao H."/>
            <person name="Xu D."/>
            <person name="Zhang Y."/>
        </authorList>
    </citation>
    <scope>NUCLEOTIDE SEQUENCE [LARGE SCALE GENOMIC DNA]</scope>
    <source>
        <strain evidence="2">cv. Yunnan</strain>
    </source>
</reference>
<proteinExistence type="predicted"/>
<reference evidence="1 2" key="2">
    <citation type="journal article" date="2022" name="Mol. Ecol. Resour.">
        <title>The genomes of chicory, endive, great burdock and yacon provide insights into Asteraceae paleo-polyploidization history and plant inulin production.</title>
        <authorList>
            <person name="Fan W."/>
            <person name="Wang S."/>
            <person name="Wang H."/>
            <person name="Wang A."/>
            <person name="Jiang F."/>
            <person name="Liu H."/>
            <person name="Zhao H."/>
            <person name="Xu D."/>
            <person name="Zhang Y."/>
        </authorList>
    </citation>
    <scope>NUCLEOTIDE SEQUENCE [LARGE SCALE GENOMIC DNA]</scope>
    <source>
        <strain evidence="2">cv. Yunnan</strain>
        <tissue evidence="1">Leaves</tissue>
    </source>
</reference>
<evidence type="ECO:0000313" key="2">
    <source>
        <dbReference type="Proteomes" id="UP001056120"/>
    </source>
</evidence>
<organism evidence="1 2">
    <name type="scientific">Smallanthus sonchifolius</name>
    <dbReference type="NCBI Taxonomy" id="185202"/>
    <lineage>
        <taxon>Eukaryota</taxon>
        <taxon>Viridiplantae</taxon>
        <taxon>Streptophyta</taxon>
        <taxon>Embryophyta</taxon>
        <taxon>Tracheophyta</taxon>
        <taxon>Spermatophyta</taxon>
        <taxon>Magnoliopsida</taxon>
        <taxon>eudicotyledons</taxon>
        <taxon>Gunneridae</taxon>
        <taxon>Pentapetalae</taxon>
        <taxon>asterids</taxon>
        <taxon>campanulids</taxon>
        <taxon>Asterales</taxon>
        <taxon>Asteraceae</taxon>
        <taxon>Asteroideae</taxon>
        <taxon>Heliantheae alliance</taxon>
        <taxon>Millerieae</taxon>
        <taxon>Smallanthus</taxon>
    </lineage>
</organism>
<dbReference type="Proteomes" id="UP001056120">
    <property type="component" value="Linkage Group LG24"/>
</dbReference>
<gene>
    <name evidence="1" type="ORF">L1987_72244</name>
</gene>
<comment type="caution">
    <text evidence="1">The sequence shown here is derived from an EMBL/GenBank/DDBJ whole genome shotgun (WGS) entry which is preliminary data.</text>
</comment>
<dbReference type="EMBL" id="CM042041">
    <property type="protein sequence ID" value="KAI3713661.1"/>
    <property type="molecule type" value="Genomic_DNA"/>
</dbReference>
<sequence length="66" mass="7472">MLFASFWHFHILKPSARSTPPLDHRRYLRPHCVAAQGGAEQPLHDATPDVHAPCTALWIPKLYVNS</sequence>